<protein>
    <submittedName>
        <fullName evidence="1">Uncharacterized protein</fullName>
    </submittedName>
</protein>
<gene>
    <name evidence="1" type="ORF">V1517DRAFT_369719</name>
</gene>
<organism evidence="1 2">
    <name type="scientific">Lipomyces orientalis</name>
    <dbReference type="NCBI Taxonomy" id="1233043"/>
    <lineage>
        <taxon>Eukaryota</taxon>
        <taxon>Fungi</taxon>
        <taxon>Dikarya</taxon>
        <taxon>Ascomycota</taxon>
        <taxon>Saccharomycotina</taxon>
        <taxon>Lipomycetes</taxon>
        <taxon>Lipomycetales</taxon>
        <taxon>Lipomycetaceae</taxon>
        <taxon>Lipomyces</taxon>
    </lineage>
</organism>
<accession>A0ACC3TFL6</accession>
<dbReference type="EMBL" id="MU970177">
    <property type="protein sequence ID" value="KAK9319566.1"/>
    <property type="molecule type" value="Genomic_DNA"/>
</dbReference>
<keyword evidence="2" id="KW-1185">Reference proteome</keyword>
<reference evidence="2" key="1">
    <citation type="journal article" date="2024" name="Front. Bioeng. Biotechnol.">
        <title>Genome-scale model development and genomic sequencing of the oleaginous clade Lipomyces.</title>
        <authorList>
            <person name="Czajka J.J."/>
            <person name="Han Y."/>
            <person name="Kim J."/>
            <person name="Mondo S.J."/>
            <person name="Hofstad B.A."/>
            <person name="Robles A."/>
            <person name="Haridas S."/>
            <person name="Riley R."/>
            <person name="LaButti K."/>
            <person name="Pangilinan J."/>
            <person name="Andreopoulos W."/>
            <person name="Lipzen A."/>
            <person name="Yan J."/>
            <person name="Wang M."/>
            <person name="Ng V."/>
            <person name="Grigoriev I.V."/>
            <person name="Spatafora J.W."/>
            <person name="Magnuson J.K."/>
            <person name="Baker S.E."/>
            <person name="Pomraning K.R."/>
        </authorList>
    </citation>
    <scope>NUCLEOTIDE SEQUENCE [LARGE SCALE GENOMIC DNA]</scope>
    <source>
        <strain evidence="2">CBS 10300</strain>
    </source>
</reference>
<evidence type="ECO:0000313" key="1">
    <source>
        <dbReference type="EMBL" id="KAK9319566.1"/>
    </source>
</evidence>
<comment type="caution">
    <text evidence="1">The sequence shown here is derived from an EMBL/GenBank/DDBJ whole genome shotgun (WGS) entry which is preliminary data.</text>
</comment>
<name>A0ACC3TFL6_9ASCO</name>
<sequence length="484" mass="52342">MSSTLQSQPSSQLWQSSYMIPDPARLTMTRAEREKTLSPSPRPSAPTRRSSWIHNISHKFSTHSSTTTPATEAAVGQETNSRRSSVDKHGHATDSASTSTPPVSPVENVEPKSGFFSTLRRLSSSSRTAGGPSTECRRVVFNKNTSRPVCPVNELRCMKLRRVAFRVDEIDDETINKEPLYIQIRRAIKHQEATLERKRQAIAAAVNSRSGSTPTSLDAKAAAAGLDGTRCVAKPCVPDKAILFLDGPVEIPKGVMSTIRNASSAPPVVVDESGNGCRSSAASSQSSDSDRRPSVASTSSSSSQETTESSFSAAPDLGSVYVRCCKLRELRPLDLYYDQIRGHTESVESVRLSADGRDPPAYAQVQALADFLACVAVENFHMDNVALSDDMVKPLMASLVSSSSLKSLTVANTKLTSAGWKSLCYLIAMNKSLEKVDLSGIRRKNSEWAILSKAIEARGPDNQIGVVLADTDIPTAELERIKPM</sequence>
<dbReference type="Proteomes" id="UP001489719">
    <property type="component" value="Unassembled WGS sequence"/>
</dbReference>
<evidence type="ECO:0000313" key="2">
    <source>
        <dbReference type="Proteomes" id="UP001489719"/>
    </source>
</evidence>
<proteinExistence type="predicted"/>